<keyword evidence="2" id="KW-1185">Reference proteome</keyword>
<proteinExistence type="predicted"/>
<gene>
    <name evidence="1" type="ORF">V1525DRAFT_408481</name>
</gene>
<organism evidence="1 2">
    <name type="scientific">Lipomyces kononenkoae</name>
    <name type="common">Yeast</name>
    <dbReference type="NCBI Taxonomy" id="34357"/>
    <lineage>
        <taxon>Eukaryota</taxon>
        <taxon>Fungi</taxon>
        <taxon>Dikarya</taxon>
        <taxon>Ascomycota</taxon>
        <taxon>Saccharomycotina</taxon>
        <taxon>Lipomycetes</taxon>
        <taxon>Lipomycetales</taxon>
        <taxon>Lipomycetaceae</taxon>
        <taxon>Lipomyces</taxon>
    </lineage>
</organism>
<protein>
    <submittedName>
        <fullName evidence="1">Uncharacterized protein</fullName>
    </submittedName>
</protein>
<name>A0ACC3SWA6_LIPKO</name>
<comment type="caution">
    <text evidence="1">The sequence shown here is derived from an EMBL/GenBank/DDBJ whole genome shotgun (WGS) entry which is preliminary data.</text>
</comment>
<dbReference type="Proteomes" id="UP001433508">
    <property type="component" value="Unassembled WGS sequence"/>
</dbReference>
<sequence length="279" mass="29635">MTGLQLSDLLAPQLPASQQAGREDADITAVQGTNIQETLERAVGQEQVPVAESIISDTVEAGSAESIKSTSEEVGLVPATSTRPSPKPDVEVRHESAQPSMPSHDVIQLGSVAGISRENTVEGGEDETEGESILPLPRKRLAEESNTIVPGVLPSTTNVIESTTNTTAKSRESSVEPKRKQQKTNHTSTEEEGDSGIRNGTATTAANGLVGESNKPVRGGAPTRRYLNELVTPALLDGVRLVAREQPENPLEVLGKYLLERSKLAKTKSKSSTKQNSSK</sequence>
<evidence type="ECO:0000313" key="1">
    <source>
        <dbReference type="EMBL" id="KAK9235932.1"/>
    </source>
</evidence>
<dbReference type="EMBL" id="MU971400">
    <property type="protein sequence ID" value="KAK9235932.1"/>
    <property type="molecule type" value="Genomic_DNA"/>
</dbReference>
<evidence type="ECO:0000313" key="2">
    <source>
        <dbReference type="Proteomes" id="UP001433508"/>
    </source>
</evidence>
<reference evidence="2" key="1">
    <citation type="journal article" date="2024" name="Front. Bioeng. Biotechnol.">
        <title>Genome-scale model development and genomic sequencing of the oleaginous clade Lipomyces.</title>
        <authorList>
            <person name="Czajka J.J."/>
            <person name="Han Y."/>
            <person name="Kim J."/>
            <person name="Mondo S.J."/>
            <person name="Hofstad B.A."/>
            <person name="Robles A."/>
            <person name="Haridas S."/>
            <person name="Riley R."/>
            <person name="LaButti K."/>
            <person name="Pangilinan J."/>
            <person name="Andreopoulos W."/>
            <person name="Lipzen A."/>
            <person name="Yan J."/>
            <person name="Wang M."/>
            <person name="Ng V."/>
            <person name="Grigoriev I.V."/>
            <person name="Spatafora J.W."/>
            <person name="Magnuson J.K."/>
            <person name="Baker S.E."/>
            <person name="Pomraning K.R."/>
        </authorList>
    </citation>
    <scope>NUCLEOTIDE SEQUENCE [LARGE SCALE GENOMIC DNA]</scope>
    <source>
        <strain evidence="2">CBS 7786</strain>
    </source>
</reference>
<accession>A0ACC3SWA6</accession>